<name>A0A0A2MLV4_9FLAO</name>
<evidence type="ECO:0000313" key="2">
    <source>
        <dbReference type="EMBL" id="KGO93284.1"/>
    </source>
</evidence>
<sequence>MKKALVLLAILFSGFCFAQTESVNNYKYVIIPEKFSFLKEANKYNLNSLTKMVFEKYGFTVFYTNDQMPSDLALNKCAALYGDLLDDSGILATNLNIVLKDCSGKTVYTSEKGRSKVKDFKKAYYEALREAAASMAALNYKYTGPATVAPTAIASQPASQPTVAQSPAPVAENLPVNSYNQLFAQPIANGYQLVDTTPKVVVKMYKTSQADYYTAQGDTKNGVIFKKGNDWFFEYYQNDKLVSEKLNIKF</sequence>
<dbReference type="eggNOG" id="ENOG502ZN71">
    <property type="taxonomic scope" value="Bacteria"/>
</dbReference>
<accession>A0A0A2MLV4</accession>
<dbReference type="RefSeq" id="WP_026990827.1">
    <property type="nucleotide sequence ID" value="NZ_AUGP01000018.1"/>
</dbReference>
<dbReference type="Proteomes" id="UP000030111">
    <property type="component" value="Unassembled WGS sequence"/>
</dbReference>
<feature type="chain" id="PRO_5001992546" description="Beta-lactamase-inhibitor-like PepSY-like domain-containing protein" evidence="1">
    <location>
        <begin position="19"/>
        <end position="250"/>
    </location>
</feature>
<evidence type="ECO:0008006" key="4">
    <source>
        <dbReference type="Google" id="ProtNLM"/>
    </source>
</evidence>
<evidence type="ECO:0000313" key="3">
    <source>
        <dbReference type="Proteomes" id="UP000030111"/>
    </source>
</evidence>
<proteinExistence type="predicted"/>
<keyword evidence="3" id="KW-1185">Reference proteome</keyword>
<comment type="caution">
    <text evidence="2">The sequence shown here is derived from an EMBL/GenBank/DDBJ whole genome shotgun (WGS) entry which is preliminary data.</text>
</comment>
<dbReference type="OrthoDB" id="1274006at2"/>
<protein>
    <recommendedName>
        <fullName evidence="4">Beta-lactamase-inhibitor-like PepSY-like domain-containing protein</fullName>
    </recommendedName>
</protein>
<evidence type="ECO:0000256" key="1">
    <source>
        <dbReference type="SAM" id="SignalP"/>
    </source>
</evidence>
<reference evidence="2 3" key="1">
    <citation type="submission" date="2013-09" db="EMBL/GenBank/DDBJ databases">
        <authorList>
            <person name="Zeng Z."/>
            <person name="Chen C."/>
        </authorList>
    </citation>
    <scope>NUCLEOTIDE SEQUENCE [LARGE SCALE GENOMIC DNA]</scope>
    <source>
        <strain evidence="2 3">WB 4.1-42</strain>
    </source>
</reference>
<organism evidence="2 3">
    <name type="scientific">Flavobacterium subsaxonicum WB 4.1-42 = DSM 21790</name>
    <dbReference type="NCBI Taxonomy" id="1121898"/>
    <lineage>
        <taxon>Bacteria</taxon>
        <taxon>Pseudomonadati</taxon>
        <taxon>Bacteroidota</taxon>
        <taxon>Flavobacteriia</taxon>
        <taxon>Flavobacteriales</taxon>
        <taxon>Flavobacteriaceae</taxon>
        <taxon>Flavobacterium</taxon>
    </lineage>
</organism>
<dbReference type="EMBL" id="JRLY01000005">
    <property type="protein sequence ID" value="KGO93284.1"/>
    <property type="molecule type" value="Genomic_DNA"/>
</dbReference>
<dbReference type="AlphaFoldDB" id="A0A0A2MLV4"/>
<keyword evidence="1" id="KW-0732">Signal</keyword>
<dbReference type="STRING" id="1121898.GCA_000422725_02001"/>
<feature type="signal peptide" evidence="1">
    <location>
        <begin position="1"/>
        <end position="18"/>
    </location>
</feature>
<gene>
    <name evidence="2" type="ORF">Q766_08240</name>
</gene>